<proteinExistence type="predicted"/>
<evidence type="ECO:0000313" key="2">
    <source>
        <dbReference type="Proteomes" id="UP001060215"/>
    </source>
</evidence>
<dbReference type="Proteomes" id="UP001060215">
    <property type="component" value="Chromosome 6"/>
</dbReference>
<protein>
    <submittedName>
        <fullName evidence="1">Ethylene-responsive transcription factor ERF034</fullName>
    </submittedName>
</protein>
<evidence type="ECO:0000313" key="1">
    <source>
        <dbReference type="EMBL" id="KAI8022548.1"/>
    </source>
</evidence>
<keyword evidence="2" id="KW-1185">Reference proteome</keyword>
<organism evidence="1 2">
    <name type="scientific">Camellia lanceoleosa</name>
    <dbReference type="NCBI Taxonomy" id="1840588"/>
    <lineage>
        <taxon>Eukaryota</taxon>
        <taxon>Viridiplantae</taxon>
        <taxon>Streptophyta</taxon>
        <taxon>Embryophyta</taxon>
        <taxon>Tracheophyta</taxon>
        <taxon>Spermatophyta</taxon>
        <taxon>Magnoliopsida</taxon>
        <taxon>eudicotyledons</taxon>
        <taxon>Gunneridae</taxon>
        <taxon>Pentapetalae</taxon>
        <taxon>asterids</taxon>
        <taxon>Ericales</taxon>
        <taxon>Theaceae</taxon>
        <taxon>Camellia</taxon>
    </lineage>
</organism>
<reference evidence="1 2" key="1">
    <citation type="journal article" date="2022" name="Plant J.">
        <title>Chromosome-level genome of Camellia lanceoleosa provides a valuable resource for understanding genome evolution and self-incompatibility.</title>
        <authorList>
            <person name="Gong W."/>
            <person name="Xiao S."/>
            <person name="Wang L."/>
            <person name="Liao Z."/>
            <person name="Chang Y."/>
            <person name="Mo W."/>
            <person name="Hu G."/>
            <person name="Li W."/>
            <person name="Zhao G."/>
            <person name="Zhu H."/>
            <person name="Hu X."/>
            <person name="Ji K."/>
            <person name="Xiang X."/>
            <person name="Song Q."/>
            <person name="Yuan D."/>
            <person name="Jin S."/>
            <person name="Zhang L."/>
        </authorList>
    </citation>
    <scope>NUCLEOTIDE SEQUENCE [LARGE SCALE GENOMIC DNA]</scope>
    <source>
        <strain evidence="1">SQ_2022a</strain>
    </source>
</reference>
<sequence>MYPFFSIATTTPLVMEELDYLPSCSTTTTTSSSSTTTSSSFLSNSHSLNSCSSFKKTTRSAPKESKAKKGLKRVLQEVKNGNEDRKRYKNGDESKHPTYRGVRMRSWGKWVCEIREPRKKSRIWLGTYPTAIMAARAHDVAALAIKGESAYLNFPELAHRLPCPASTSPKDIQVAAASAATSTTLSCEAKPSQAKRPSSRSSTTFSSDNDDDDDNNDDTFLDLPDLSLDATDRSDKYFYYASSWQLAGVDTGFRHEEPFLWE</sequence>
<comment type="caution">
    <text evidence="1">The sequence shown here is derived from an EMBL/GenBank/DDBJ whole genome shotgun (WGS) entry which is preliminary data.</text>
</comment>
<dbReference type="EMBL" id="CM045763">
    <property type="protein sequence ID" value="KAI8022548.1"/>
    <property type="molecule type" value="Genomic_DNA"/>
</dbReference>
<name>A0ACC0IAI4_9ERIC</name>
<accession>A0ACC0IAI4</accession>
<gene>
    <name evidence="1" type="ORF">LOK49_LG03G02616</name>
</gene>